<evidence type="ECO:0000256" key="11">
    <source>
        <dbReference type="SAM" id="Phobius"/>
    </source>
</evidence>
<dbReference type="RefSeq" id="XP_009044337.1">
    <property type="nucleotide sequence ID" value="XM_009046089.1"/>
</dbReference>
<keyword evidence="6 11" id="KW-0472">Membrane</keyword>
<feature type="compositionally biased region" description="Acidic residues" evidence="10">
    <location>
        <begin position="19"/>
        <end position="35"/>
    </location>
</feature>
<feature type="transmembrane region" description="Helical" evidence="11">
    <location>
        <begin position="167"/>
        <end position="186"/>
    </location>
</feature>
<evidence type="ECO:0000256" key="6">
    <source>
        <dbReference type="ARBA" id="ARBA00023136"/>
    </source>
</evidence>
<dbReference type="GO" id="GO:0001671">
    <property type="term" value="F:ATPase activator activity"/>
    <property type="evidence" value="ECO:0007669"/>
    <property type="project" value="InterPro"/>
</dbReference>
<organism evidence="13 14">
    <name type="scientific">Lottia gigantea</name>
    <name type="common">Giant owl limpet</name>
    <dbReference type="NCBI Taxonomy" id="225164"/>
    <lineage>
        <taxon>Eukaryota</taxon>
        <taxon>Metazoa</taxon>
        <taxon>Spiralia</taxon>
        <taxon>Lophotrochozoa</taxon>
        <taxon>Mollusca</taxon>
        <taxon>Gastropoda</taxon>
        <taxon>Patellogastropoda</taxon>
        <taxon>Lottioidea</taxon>
        <taxon>Lottiidae</taxon>
        <taxon>Lottia</taxon>
    </lineage>
</organism>
<evidence type="ECO:0000256" key="9">
    <source>
        <dbReference type="ARBA" id="ARBA00037847"/>
    </source>
</evidence>
<gene>
    <name evidence="13" type="ORF">LOTGIDRAFT_156049</name>
</gene>
<keyword evidence="8" id="KW-0539">Nucleus</keyword>
<evidence type="ECO:0000256" key="2">
    <source>
        <dbReference type="ARBA" id="ARBA00007860"/>
    </source>
</evidence>
<dbReference type="Gene3D" id="3.40.50.12190">
    <property type="match status" value="1"/>
</dbReference>
<dbReference type="PANTHER" id="PTHR18843">
    <property type="entry name" value="TORSIN-1A-INTERACTING PROTEIN"/>
    <property type="match status" value="1"/>
</dbReference>
<dbReference type="PANTHER" id="PTHR18843:SF7">
    <property type="entry name" value="LAMINA-ASSOCIATED POLYPEPTIDE 1B ISOFORM 1-RELATED"/>
    <property type="match status" value="1"/>
</dbReference>
<feature type="domain" description="Torsin-1A-interacting protein 1/2 AAA+ activator" evidence="12">
    <location>
        <begin position="193"/>
        <end position="407"/>
    </location>
</feature>
<dbReference type="Pfam" id="PF05609">
    <property type="entry name" value="LAP1_C"/>
    <property type="match status" value="1"/>
</dbReference>
<evidence type="ECO:0000256" key="8">
    <source>
        <dbReference type="ARBA" id="ARBA00023242"/>
    </source>
</evidence>
<evidence type="ECO:0000256" key="3">
    <source>
        <dbReference type="ARBA" id="ARBA00022553"/>
    </source>
</evidence>
<evidence type="ECO:0000256" key="7">
    <source>
        <dbReference type="ARBA" id="ARBA00023180"/>
    </source>
</evidence>
<dbReference type="InterPro" id="IPR046753">
    <property type="entry name" value="TOIP1/2_C"/>
</dbReference>
<dbReference type="OMA" id="AFLAHFS"/>
<dbReference type="AlphaFoldDB" id="V4B3C1"/>
<keyword evidence="3" id="KW-0597">Phosphoprotein</keyword>
<dbReference type="HOGENOM" id="CLU_034263_2_1_1"/>
<sequence length="408" mass="45143">MPRGKAKNSKDKTKQQTESENDSTEEEMDTEDDFDGSGISPPVSSVLTRGTTRSPVFTRHQTYLASSMSTSHNSIPGDKNTSLSGYNSSRASDSDISPSSPSKYTDCSFEPSPSLKRRGIAQPKGTFSKLPDLGTQEFISVTRESTPSPSPPKVVSKNKDVSQNPTNYFWIVIPCAFFAIVIFLIFSQKPEPVASFNQFETFVQNIDNFQSLFPAQENRFWRTVKASGKHVLNVSNPDYPAILLFVTRSKPANDDQFDVGSCLARKISAQFDSANMVQTSGSPIVDVGKLTTGSSQQQKMEFDNQLRSFLESDYKSVIVEHLELLSPSAALLLHGYCDNDNAPYKDIMIILVFHVENDNISPRAAEALLKQSWERELEADKVDALMSRVANNIVIVQPESIASSSQCY</sequence>
<accession>V4B3C1</accession>
<dbReference type="GO" id="GO:0016020">
    <property type="term" value="C:membrane"/>
    <property type="evidence" value="ECO:0007669"/>
    <property type="project" value="TreeGrafter"/>
</dbReference>
<dbReference type="STRING" id="225164.V4B3C1"/>
<reference evidence="13 14" key="1">
    <citation type="journal article" date="2013" name="Nature">
        <title>Insights into bilaterian evolution from three spiralian genomes.</title>
        <authorList>
            <person name="Simakov O."/>
            <person name="Marletaz F."/>
            <person name="Cho S.J."/>
            <person name="Edsinger-Gonzales E."/>
            <person name="Havlak P."/>
            <person name="Hellsten U."/>
            <person name="Kuo D.H."/>
            <person name="Larsson T."/>
            <person name="Lv J."/>
            <person name="Arendt D."/>
            <person name="Savage R."/>
            <person name="Osoegawa K."/>
            <person name="de Jong P."/>
            <person name="Grimwood J."/>
            <person name="Chapman J.A."/>
            <person name="Shapiro H."/>
            <person name="Aerts A."/>
            <person name="Otillar R.P."/>
            <person name="Terry A.Y."/>
            <person name="Boore J.L."/>
            <person name="Grigoriev I.V."/>
            <person name="Lindberg D.R."/>
            <person name="Seaver E.C."/>
            <person name="Weisblat D.A."/>
            <person name="Putnam N.H."/>
            <person name="Rokhsar D.S."/>
        </authorList>
    </citation>
    <scope>NUCLEOTIDE SEQUENCE [LARGE SCALE GENOMIC DNA]</scope>
</reference>
<evidence type="ECO:0000313" key="14">
    <source>
        <dbReference type="Proteomes" id="UP000030746"/>
    </source>
</evidence>
<name>V4B3C1_LOTGI</name>
<evidence type="ECO:0000259" key="12">
    <source>
        <dbReference type="Pfam" id="PF05609"/>
    </source>
</evidence>
<evidence type="ECO:0000256" key="4">
    <source>
        <dbReference type="ARBA" id="ARBA00022692"/>
    </source>
</evidence>
<evidence type="ECO:0000313" key="13">
    <source>
        <dbReference type="EMBL" id="ESP04828.1"/>
    </source>
</evidence>
<keyword evidence="4 11" id="KW-0812">Transmembrane</keyword>
<keyword evidence="14" id="KW-1185">Reference proteome</keyword>
<dbReference type="OrthoDB" id="6258998at2759"/>
<dbReference type="InterPro" id="IPR038599">
    <property type="entry name" value="LAP1C-like_C_sf"/>
</dbReference>
<dbReference type="KEGG" id="lgi:LOTGIDRAFT_156049"/>
<dbReference type="GO" id="GO:0005635">
    <property type="term" value="C:nuclear envelope"/>
    <property type="evidence" value="ECO:0007669"/>
    <property type="project" value="UniProtKB-SubCell"/>
</dbReference>
<feature type="compositionally biased region" description="Polar residues" evidence="10">
    <location>
        <begin position="42"/>
        <end position="87"/>
    </location>
</feature>
<comment type="subcellular location">
    <subcellularLocation>
        <location evidence="9">Endomembrane system</location>
        <topology evidence="9">Single-pass membrane protein</topology>
    </subcellularLocation>
    <subcellularLocation>
        <location evidence="1">Nucleus envelope</location>
    </subcellularLocation>
</comment>
<dbReference type="GeneID" id="20236921"/>
<dbReference type="InterPro" id="IPR008662">
    <property type="entry name" value="TOIP1/2"/>
</dbReference>
<comment type="similarity">
    <text evidence="2">Belongs to the TOR1AIP family.</text>
</comment>
<dbReference type="Proteomes" id="UP000030746">
    <property type="component" value="Unassembled WGS sequence"/>
</dbReference>
<proteinExistence type="inferred from homology"/>
<dbReference type="CTD" id="20236921"/>
<feature type="compositionally biased region" description="Low complexity" evidence="10">
    <location>
        <begin position="88"/>
        <end position="102"/>
    </location>
</feature>
<dbReference type="EMBL" id="KB199651">
    <property type="protein sequence ID" value="ESP04828.1"/>
    <property type="molecule type" value="Genomic_DNA"/>
</dbReference>
<evidence type="ECO:0000256" key="1">
    <source>
        <dbReference type="ARBA" id="ARBA00004259"/>
    </source>
</evidence>
<keyword evidence="7" id="KW-0325">Glycoprotein</keyword>
<feature type="compositionally biased region" description="Basic and acidic residues" evidence="10">
    <location>
        <begin position="8"/>
        <end position="17"/>
    </location>
</feature>
<evidence type="ECO:0000256" key="5">
    <source>
        <dbReference type="ARBA" id="ARBA00022989"/>
    </source>
</evidence>
<protein>
    <recommendedName>
        <fullName evidence="12">Torsin-1A-interacting protein 1/2 AAA+ activator domain-containing protein</fullName>
    </recommendedName>
</protein>
<evidence type="ECO:0000256" key="10">
    <source>
        <dbReference type="SAM" id="MobiDB-lite"/>
    </source>
</evidence>
<feature type="region of interest" description="Disordered" evidence="10">
    <location>
        <begin position="1"/>
        <end position="131"/>
    </location>
</feature>
<dbReference type="GO" id="GO:0061024">
    <property type="term" value="P:membrane organization"/>
    <property type="evidence" value="ECO:0007669"/>
    <property type="project" value="TreeGrafter"/>
</dbReference>
<keyword evidence="5 11" id="KW-1133">Transmembrane helix</keyword>